<dbReference type="InterPro" id="IPR018117">
    <property type="entry name" value="C5_DNA_meth_AS"/>
</dbReference>
<dbReference type="InterPro" id="IPR001525">
    <property type="entry name" value="C5_MeTfrase"/>
</dbReference>
<dbReference type="PROSITE" id="PS00094">
    <property type="entry name" value="C5_MTASE_1"/>
    <property type="match status" value="1"/>
</dbReference>
<dbReference type="InterPro" id="IPR050390">
    <property type="entry name" value="C5-Methyltransferase"/>
</dbReference>
<organism evidence="9 10">
    <name type="scientific">Prevotella melaninogenica</name>
    <dbReference type="NCBI Taxonomy" id="28132"/>
    <lineage>
        <taxon>Bacteria</taxon>
        <taxon>Pseudomonadati</taxon>
        <taxon>Bacteroidota</taxon>
        <taxon>Bacteroidia</taxon>
        <taxon>Bacteroidales</taxon>
        <taxon>Prevotellaceae</taxon>
        <taxon>Prevotella</taxon>
    </lineage>
</organism>
<evidence type="ECO:0000313" key="9">
    <source>
        <dbReference type="EMBL" id="BBA29844.1"/>
    </source>
</evidence>
<dbReference type="REBASE" id="215594">
    <property type="entry name" value="M.PmeGA1ORF200370P"/>
</dbReference>
<protein>
    <recommendedName>
        <fullName evidence="8">Cytosine-specific methyltransferase</fullName>
        <ecNumber evidence="8">2.1.1.37</ecNumber>
    </recommendedName>
</protein>
<dbReference type="NCBIfam" id="TIGR00675">
    <property type="entry name" value="dcm"/>
    <property type="match status" value="1"/>
</dbReference>
<dbReference type="Gene3D" id="3.40.50.150">
    <property type="entry name" value="Vaccinia Virus protein VP39"/>
    <property type="match status" value="1"/>
</dbReference>
<dbReference type="OrthoDB" id="32195at2"/>
<keyword evidence="1 6" id="KW-0489">Methyltransferase</keyword>
<evidence type="ECO:0000313" key="10">
    <source>
        <dbReference type="Proteomes" id="UP000267517"/>
    </source>
</evidence>
<dbReference type="Gene3D" id="3.90.120.10">
    <property type="entry name" value="DNA Methylase, subunit A, domain 2"/>
    <property type="match status" value="1"/>
</dbReference>
<dbReference type="InterPro" id="IPR031303">
    <property type="entry name" value="C5_meth_CS"/>
</dbReference>
<dbReference type="GO" id="GO:0044027">
    <property type="term" value="P:negative regulation of gene expression via chromosomal CpG island methylation"/>
    <property type="evidence" value="ECO:0007669"/>
    <property type="project" value="TreeGrafter"/>
</dbReference>
<dbReference type="GO" id="GO:0003886">
    <property type="term" value="F:DNA (cytosine-5-)-methyltransferase activity"/>
    <property type="evidence" value="ECO:0007669"/>
    <property type="project" value="UniProtKB-EC"/>
</dbReference>
<gene>
    <name evidence="9" type="ORF">PMEL_200370</name>
</gene>
<dbReference type="PROSITE" id="PS51679">
    <property type="entry name" value="SAM_MT_C5"/>
    <property type="match status" value="1"/>
</dbReference>
<dbReference type="Pfam" id="PF00145">
    <property type="entry name" value="DNA_methylase"/>
    <property type="match status" value="1"/>
</dbReference>
<dbReference type="PANTHER" id="PTHR10629:SF52">
    <property type="entry name" value="DNA (CYTOSINE-5)-METHYLTRANSFERASE 1"/>
    <property type="match status" value="1"/>
</dbReference>
<evidence type="ECO:0000256" key="8">
    <source>
        <dbReference type="RuleBase" id="RU000417"/>
    </source>
</evidence>
<keyword evidence="4" id="KW-0680">Restriction system</keyword>
<proteinExistence type="inferred from homology"/>
<dbReference type="SUPFAM" id="SSF53335">
    <property type="entry name" value="S-adenosyl-L-methionine-dependent methyltransferases"/>
    <property type="match status" value="1"/>
</dbReference>
<evidence type="ECO:0000256" key="7">
    <source>
        <dbReference type="RuleBase" id="RU000416"/>
    </source>
</evidence>
<evidence type="ECO:0000256" key="1">
    <source>
        <dbReference type="ARBA" id="ARBA00022603"/>
    </source>
</evidence>
<evidence type="ECO:0000256" key="3">
    <source>
        <dbReference type="ARBA" id="ARBA00022691"/>
    </source>
</evidence>
<dbReference type="PANTHER" id="PTHR10629">
    <property type="entry name" value="CYTOSINE-SPECIFIC METHYLTRANSFERASE"/>
    <property type="match status" value="1"/>
</dbReference>
<dbReference type="AlphaFoldDB" id="A0A250KIV9"/>
<reference evidence="9 10" key="1">
    <citation type="submission" date="2017-05" db="EMBL/GenBank/DDBJ databases">
        <title>whole genome sequence of Prevotella melaninogenica GAI 07411.</title>
        <authorList>
            <person name="Kondo Y."/>
            <person name="Hoshino T."/>
        </authorList>
    </citation>
    <scope>NUCLEOTIDE SEQUENCE [LARGE SCALE GENOMIC DNA]</scope>
    <source>
        <strain evidence="9 10">GAI 07411</strain>
    </source>
</reference>
<evidence type="ECO:0000256" key="6">
    <source>
        <dbReference type="PROSITE-ProRule" id="PRU01016"/>
    </source>
</evidence>
<dbReference type="RefSeq" id="WP_120174961.1">
    <property type="nucleotide sequence ID" value="NZ_AP018050.1"/>
</dbReference>
<dbReference type="PRINTS" id="PR00105">
    <property type="entry name" value="C5METTRFRASE"/>
</dbReference>
<dbReference type="EC" id="2.1.1.37" evidence="8"/>
<feature type="active site" evidence="6">
    <location>
        <position position="94"/>
    </location>
</feature>
<dbReference type="GO" id="GO:0032259">
    <property type="term" value="P:methylation"/>
    <property type="evidence" value="ECO:0007669"/>
    <property type="project" value="UniProtKB-KW"/>
</dbReference>
<evidence type="ECO:0000256" key="5">
    <source>
        <dbReference type="ARBA" id="ARBA00047422"/>
    </source>
</evidence>
<keyword evidence="3 6" id="KW-0949">S-adenosyl-L-methionine</keyword>
<name>A0A250KIV9_9BACT</name>
<evidence type="ECO:0000256" key="2">
    <source>
        <dbReference type="ARBA" id="ARBA00022679"/>
    </source>
</evidence>
<comment type="catalytic activity">
    <reaction evidence="5 8">
        <text>a 2'-deoxycytidine in DNA + S-adenosyl-L-methionine = a 5-methyl-2'-deoxycytidine in DNA + S-adenosyl-L-homocysteine + H(+)</text>
        <dbReference type="Rhea" id="RHEA:13681"/>
        <dbReference type="Rhea" id="RHEA-COMP:11369"/>
        <dbReference type="Rhea" id="RHEA-COMP:11370"/>
        <dbReference type="ChEBI" id="CHEBI:15378"/>
        <dbReference type="ChEBI" id="CHEBI:57856"/>
        <dbReference type="ChEBI" id="CHEBI:59789"/>
        <dbReference type="ChEBI" id="CHEBI:85452"/>
        <dbReference type="ChEBI" id="CHEBI:85454"/>
        <dbReference type="EC" id="2.1.1.37"/>
    </reaction>
</comment>
<dbReference type="EMBL" id="AP018050">
    <property type="protein sequence ID" value="BBA29844.1"/>
    <property type="molecule type" value="Genomic_DNA"/>
</dbReference>
<dbReference type="Proteomes" id="UP000267517">
    <property type="component" value="Chromosome II"/>
</dbReference>
<dbReference type="GO" id="GO:0009307">
    <property type="term" value="P:DNA restriction-modification system"/>
    <property type="evidence" value="ECO:0007669"/>
    <property type="project" value="UniProtKB-KW"/>
</dbReference>
<accession>A0A250KIV9</accession>
<comment type="similarity">
    <text evidence="6 7">Belongs to the class I-like SAM-binding methyltransferase superfamily. C5-methyltransferase family.</text>
</comment>
<evidence type="ECO:0000256" key="4">
    <source>
        <dbReference type="ARBA" id="ARBA00022747"/>
    </source>
</evidence>
<dbReference type="GO" id="GO:0003677">
    <property type="term" value="F:DNA binding"/>
    <property type="evidence" value="ECO:0007669"/>
    <property type="project" value="TreeGrafter"/>
</dbReference>
<dbReference type="InterPro" id="IPR029063">
    <property type="entry name" value="SAM-dependent_MTases_sf"/>
</dbReference>
<dbReference type="PROSITE" id="PS00095">
    <property type="entry name" value="C5_MTASE_2"/>
    <property type="match status" value="1"/>
</dbReference>
<keyword evidence="2 6" id="KW-0808">Transferase</keyword>
<sequence>MNVVDIFSGVGGLSVGFEKAGFNVVLANEIDEQIAQSYKKNHTHTIMVNEDIRSFVDHFDDSISKATERLNSSCKEKLYQELHDVNVVIGGPPCQGFSMAGSRIRKTSEFIDDPRNFLFRYYFKIIQKFEPQYFVFENVVGILSSKNGEILETIKSIFEDDSNFKNGRYYLHIKVFKAEEYGVPQQRRRVIILGTKFDFDLDRELKLMRESLPTELQSVFNRRETIRDAIFDLKDIATDGSSSVPNHVSSKHNGIALRRMKQIIANENWQSLDEEIHSVHSGAYGRMDWDKPSMTITTRFDTPSGGRFTHPDLDRTLTAREAARIQTFPDDFIFSGSKTSICKQIGNAVPPRLAEFLAHFILYLNSKYNVNENK</sequence>